<dbReference type="RefSeq" id="WP_082429250.1">
    <property type="nucleotide sequence ID" value="NZ_CXWD01000030.1"/>
</dbReference>
<dbReference type="InterPro" id="IPR017136">
    <property type="entry name" value="UCP037205"/>
</dbReference>
<keyword evidence="2" id="KW-1185">Reference proteome</keyword>
<dbReference type="Proteomes" id="UP000053235">
    <property type="component" value="Unassembled WGS sequence"/>
</dbReference>
<evidence type="ECO:0000313" key="1">
    <source>
        <dbReference type="EMBL" id="CTQ76933.1"/>
    </source>
</evidence>
<accession>A0A0M7AT23</accession>
<sequence length="48" mass="5922">MKMRRKADLSQKICAACGRPFAWRKKWARDWDEVKYCSERCKRDQKKE</sequence>
<dbReference type="PIRSF" id="PIRSF037205">
    <property type="entry name" value="UCP037205"/>
    <property type="match status" value="1"/>
</dbReference>
<gene>
    <name evidence="1" type="ORF">LAX5112_04748</name>
</gene>
<organism evidence="1 2">
    <name type="scientific">Roseibium alexandrii</name>
    <dbReference type="NCBI Taxonomy" id="388408"/>
    <lineage>
        <taxon>Bacteria</taxon>
        <taxon>Pseudomonadati</taxon>
        <taxon>Pseudomonadota</taxon>
        <taxon>Alphaproteobacteria</taxon>
        <taxon>Hyphomicrobiales</taxon>
        <taxon>Stappiaceae</taxon>
        <taxon>Roseibium</taxon>
    </lineage>
</organism>
<dbReference type="STRING" id="388408.LAX5112_04748"/>
<dbReference type="AlphaFoldDB" id="A0A0M7AT23"/>
<dbReference type="Pfam" id="PF10013">
    <property type="entry name" value="DUF2256"/>
    <property type="match status" value="1"/>
</dbReference>
<name>A0A0M7AT23_9HYPH</name>
<reference evidence="2" key="1">
    <citation type="submission" date="2015-07" db="EMBL/GenBank/DDBJ databases">
        <authorList>
            <person name="Rodrigo-Torres Lidia"/>
            <person name="Arahal R.David."/>
        </authorList>
    </citation>
    <scope>NUCLEOTIDE SEQUENCE [LARGE SCALE GENOMIC DNA]</scope>
    <source>
        <strain evidence="2">CECT 5112</strain>
    </source>
</reference>
<dbReference type="PANTHER" id="PTHR37463:SF1">
    <property type="entry name" value="DUF2256 DOMAIN-CONTAINING PROTEIN"/>
    <property type="match status" value="1"/>
</dbReference>
<dbReference type="EMBL" id="CXWD01000030">
    <property type="protein sequence ID" value="CTQ76933.1"/>
    <property type="molecule type" value="Genomic_DNA"/>
</dbReference>
<evidence type="ECO:0008006" key="3">
    <source>
        <dbReference type="Google" id="ProtNLM"/>
    </source>
</evidence>
<proteinExistence type="predicted"/>
<dbReference type="OrthoDB" id="27194at2"/>
<protein>
    <recommendedName>
        <fullName evidence="3">DUF2256 domain-containing protein</fullName>
    </recommendedName>
</protein>
<evidence type="ECO:0000313" key="2">
    <source>
        <dbReference type="Proteomes" id="UP000053235"/>
    </source>
</evidence>
<dbReference type="PANTHER" id="PTHR37463">
    <property type="entry name" value="GSL3115 PROTEIN"/>
    <property type="match status" value="1"/>
</dbReference>